<keyword evidence="5" id="KW-0479">Metal-binding</keyword>
<feature type="domain" description="4Fe-4S ferredoxin-type" evidence="10">
    <location>
        <begin position="5"/>
        <end position="35"/>
    </location>
</feature>
<keyword evidence="3" id="KW-0813">Transport</keyword>
<keyword evidence="9" id="KW-0411">Iron-sulfur</keyword>
<dbReference type="PROSITE" id="PS51379">
    <property type="entry name" value="4FE4S_FER_2"/>
    <property type="match status" value="3"/>
</dbReference>
<keyword evidence="6" id="KW-0677">Repeat</keyword>
<evidence type="ECO:0000256" key="9">
    <source>
        <dbReference type="ARBA" id="ARBA00023014"/>
    </source>
</evidence>
<dbReference type="Pfam" id="PF13247">
    <property type="entry name" value="Fer4_11"/>
    <property type="match status" value="1"/>
</dbReference>
<keyword evidence="8" id="KW-0408">Iron</keyword>
<evidence type="ECO:0000313" key="12">
    <source>
        <dbReference type="Proteomes" id="UP000216052"/>
    </source>
</evidence>
<keyword evidence="4" id="KW-0004">4Fe-4S</keyword>
<evidence type="ECO:0000256" key="7">
    <source>
        <dbReference type="ARBA" id="ARBA00022982"/>
    </source>
</evidence>
<evidence type="ECO:0000256" key="1">
    <source>
        <dbReference type="ARBA" id="ARBA00001966"/>
    </source>
</evidence>
<protein>
    <submittedName>
        <fullName evidence="11">Anaerobic dimethyl sulfoxide reductase chain B</fullName>
    </submittedName>
</protein>
<proteinExistence type="predicted"/>
<dbReference type="PANTHER" id="PTHR43177:SF5">
    <property type="entry name" value="ANAEROBIC DIMETHYL SULFOXIDE REDUCTASE CHAIN B-RELATED"/>
    <property type="match status" value="1"/>
</dbReference>
<feature type="domain" description="4Fe-4S ferredoxin-type" evidence="10">
    <location>
        <begin position="91"/>
        <end position="120"/>
    </location>
</feature>
<gene>
    <name evidence="11" type="primary">dmsB_3</name>
    <name evidence="11" type="ORF">SPACI_047010</name>
</gene>
<evidence type="ECO:0000256" key="3">
    <source>
        <dbReference type="ARBA" id="ARBA00022448"/>
    </source>
</evidence>
<evidence type="ECO:0000256" key="2">
    <source>
        <dbReference type="ARBA" id="ARBA00003584"/>
    </source>
</evidence>
<dbReference type="NCBIfam" id="TIGR02951">
    <property type="entry name" value="DMSO_dmsB"/>
    <property type="match status" value="1"/>
</dbReference>
<comment type="cofactor">
    <cofactor evidence="1">
        <name>[4Fe-4S] cluster</name>
        <dbReference type="ChEBI" id="CHEBI:49883"/>
    </cofactor>
</comment>
<evidence type="ECO:0000256" key="4">
    <source>
        <dbReference type="ARBA" id="ARBA00022485"/>
    </source>
</evidence>
<accession>A0ABZ3J9R0</accession>
<keyword evidence="7" id="KW-0249">Electron transport</keyword>
<comment type="function">
    <text evidence="2">Electron transfer subunit of the terminal reductase during anaerobic growth on various sulfoxide and N-oxide compounds.</text>
</comment>
<evidence type="ECO:0000256" key="6">
    <source>
        <dbReference type="ARBA" id="ARBA00022737"/>
    </source>
</evidence>
<sequence length="193" mass="21477">MGKQMGFYFQQDRCVGCFTCQIACKDKNNLEVGQNFRKVKKFEGGGFVKDGNGYANNIYAFWTSLACNHCKDPKCVKGCPTGAMTKREEDGIVYVDQSKCIGCSYCEMNCPYHAPQFNKKLGKMGKCDLCKDLLAKGEKPICVDACPMRALDYGDIEDLKKKYQGTADVKGLPDSRITQPSLVIHPHRNAGKN</sequence>
<dbReference type="InterPro" id="IPR017896">
    <property type="entry name" value="4Fe4S_Fe-S-bd"/>
</dbReference>
<evidence type="ECO:0000259" key="10">
    <source>
        <dbReference type="PROSITE" id="PS51379"/>
    </source>
</evidence>
<dbReference type="Proteomes" id="UP000216052">
    <property type="component" value="Chromosome"/>
</dbReference>
<evidence type="ECO:0000313" key="11">
    <source>
        <dbReference type="EMBL" id="XFO74591.1"/>
    </source>
</evidence>
<keyword evidence="12" id="KW-1185">Reference proteome</keyword>
<evidence type="ECO:0000256" key="8">
    <source>
        <dbReference type="ARBA" id="ARBA00023004"/>
    </source>
</evidence>
<dbReference type="CDD" id="cd16371">
    <property type="entry name" value="DMSOR_beta_like"/>
    <property type="match status" value="1"/>
</dbReference>
<dbReference type="RefSeq" id="WP_093793308.1">
    <property type="nucleotide sequence ID" value="NZ_CP155571.1"/>
</dbReference>
<reference evidence="11" key="1">
    <citation type="submission" date="2024-05" db="EMBL/GenBank/DDBJ databases">
        <title>Isolation and characterization of Sporomusa carbonis sp. nov., a carboxydotrophic hydrogenogen in the genus of Sporomusa isolated from a charcoal burning pile.</title>
        <authorList>
            <person name="Boeer T."/>
            <person name="Rosenbaum F."/>
            <person name="Eysell L."/>
            <person name="Mueller V."/>
            <person name="Daniel R."/>
            <person name="Poehlein A."/>
        </authorList>
    </citation>
    <scope>NUCLEOTIDE SEQUENCE [LARGE SCALE GENOMIC DNA]</scope>
    <source>
        <strain evidence="11">DSM 3132</strain>
    </source>
</reference>
<dbReference type="InterPro" id="IPR017900">
    <property type="entry name" value="4Fe4S_Fe_S_CS"/>
</dbReference>
<dbReference type="Gene3D" id="3.30.70.20">
    <property type="match status" value="2"/>
</dbReference>
<organism evidence="11 12">
    <name type="scientific">Sporomusa acidovorans (strain ATCC 49682 / DSM 3132 / Mol)</name>
    <dbReference type="NCBI Taxonomy" id="1123286"/>
    <lineage>
        <taxon>Bacteria</taxon>
        <taxon>Bacillati</taxon>
        <taxon>Bacillota</taxon>
        <taxon>Negativicutes</taxon>
        <taxon>Selenomonadales</taxon>
        <taxon>Sporomusaceae</taxon>
        <taxon>Sporomusa</taxon>
    </lineage>
</organism>
<dbReference type="SUPFAM" id="SSF54862">
    <property type="entry name" value="4Fe-4S ferredoxins"/>
    <property type="match status" value="1"/>
</dbReference>
<evidence type="ECO:0000256" key="5">
    <source>
        <dbReference type="ARBA" id="ARBA00022723"/>
    </source>
</evidence>
<dbReference type="PANTHER" id="PTHR43177">
    <property type="entry name" value="PROTEIN NRFC"/>
    <property type="match status" value="1"/>
</dbReference>
<dbReference type="PROSITE" id="PS00198">
    <property type="entry name" value="4FE4S_FER_1"/>
    <property type="match status" value="1"/>
</dbReference>
<dbReference type="InterPro" id="IPR014297">
    <property type="entry name" value="DMSO_DmsB"/>
</dbReference>
<feature type="domain" description="4Fe-4S ferredoxin-type" evidence="10">
    <location>
        <begin position="58"/>
        <end position="89"/>
    </location>
</feature>
<name>A0ABZ3J9R0_SPOA4</name>
<dbReference type="EMBL" id="CP155571">
    <property type="protein sequence ID" value="XFO74591.1"/>
    <property type="molecule type" value="Genomic_DNA"/>
</dbReference>
<dbReference type="InterPro" id="IPR050954">
    <property type="entry name" value="ET_IronSulfur_Cluster-Binding"/>
</dbReference>